<reference evidence="1" key="1">
    <citation type="submission" date="2014-11" db="EMBL/GenBank/DDBJ databases">
        <authorList>
            <person name="Amaro Gonzalez C."/>
        </authorList>
    </citation>
    <scope>NUCLEOTIDE SEQUENCE</scope>
</reference>
<reference evidence="1" key="2">
    <citation type="journal article" date="2015" name="Fish Shellfish Immunol.">
        <title>Early steps in the European eel (Anguilla anguilla)-Vibrio vulnificus interaction in the gills: Role of the RtxA13 toxin.</title>
        <authorList>
            <person name="Callol A."/>
            <person name="Pajuelo D."/>
            <person name="Ebbesson L."/>
            <person name="Teles M."/>
            <person name="MacKenzie S."/>
            <person name="Amaro C."/>
        </authorList>
    </citation>
    <scope>NUCLEOTIDE SEQUENCE</scope>
</reference>
<sequence>MKRKIRRQLEECEMLSLLAFCRPIHGGFDFYFFD</sequence>
<accession>A0A0E9QW97</accession>
<protein>
    <submittedName>
        <fullName evidence="1">Uncharacterized protein</fullName>
    </submittedName>
</protein>
<dbReference type="AlphaFoldDB" id="A0A0E9QW97"/>
<name>A0A0E9QW97_ANGAN</name>
<dbReference type="EMBL" id="GBXM01087448">
    <property type="protein sequence ID" value="JAH21129.1"/>
    <property type="molecule type" value="Transcribed_RNA"/>
</dbReference>
<proteinExistence type="predicted"/>
<organism evidence="1">
    <name type="scientific">Anguilla anguilla</name>
    <name type="common">European freshwater eel</name>
    <name type="synonym">Muraena anguilla</name>
    <dbReference type="NCBI Taxonomy" id="7936"/>
    <lineage>
        <taxon>Eukaryota</taxon>
        <taxon>Metazoa</taxon>
        <taxon>Chordata</taxon>
        <taxon>Craniata</taxon>
        <taxon>Vertebrata</taxon>
        <taxon>Euteleostomi</taxon>
        <taxon>Actinopterygii</taxon>
        <taxon>Neopterygii</taxon>
        <taxon>Teleostei</taxon>
        <taxon>Anguilliformes</taxon>
        <taxon>Anguillidae</taxon>
        <taxon>Anguilla</taxon>
    </lineage>
</organism>
<evidence type="ECO:0000313" key="1">
    <source>
        <dbReference type="EMBL" id="JAH21129.1"/>
    </source>
</evidence>